<name>A0A8H2ME82_9FIRM</name>
<dbReference type="GO" id="GO:0003841">
    <property type="term" value="F:1-acylglycerol-3-phosphate O-acyltransferase activity"/>
    <property type="evidence" value="ECO:0007669"/>
    <property type="project" value="TreeGrafter"/>
</dbReference>
<keyword evidence="2 4" id="KW-0012">Acyltransferase</keyword>
<reference evidence="4 5" key="1">
    <citation type="submission" date="2019-02" db="EMBL/GenBank/DDBJ databases">
        <authorList>
            <consortium name="Pathogen Informatics"/>
        </authorList>
    </citation>
    <scope>NUCLEOTIDE SEQUENCE [LARGE SCALE GENOMIC DNA]</scope>
    <source>
        <strain evidence="4 5">3012STDY7089603</strain>
    </source>
</reference>
<dbReference type="AlphaFoldDB" id="A0A8H2ME82"/>
<dbReference type="EC" id="2.3.1.-" evidence="4"/>
<dbReference type="GO" id="GO:0006654">
    <property type="term" value="P:phosphatidic acid biosynthetic process"/>
    <property type="evidence" value="ECO:0007669"/>
    <property type="project" value="TreeGrafter"/>
</dbReference>
<dbReference type="SUPFAM" id="SSF69593">
    <property type="entry name" value="Glycerol-3-phosphate (1)-acyltransferase"/>
    <property type="match status" value="1"/>
</dbReference>
<dbReference type="Proteomes" id="UP000377798">
    <property type="component" value="Unassembled WGS sequence"/>
</dbReference>
<protein>
    <submittedName>
        <fullName evidence="4">1-acyl-sn-glycerol-3-phosphate acyltransferase</fullName>
        <ecNumber evidence="4">2.3.1.-</ecNumber>
    </submittedName>
</protein>
<comment type="caution">
    <text evidence="4">The sequence shown here is derived from an EMBL/GenBank/DDBJ whole genome shotgun (WGS) entry which is preliminary data.</text>
</comment>
<evidence type="ECO:0000313" key="4">
    <source>
        <dbReference type="EMBL" id="VFB16070.1"/>
    </source>
</evidence>
<proteinExistence type="predicted"/>
<dbReference type="Pfam" id="PF01553">
    <property type="entry name" value="Acyltransferase"/>
    <property type="match status" value="1"/>
</dbReference>
<evidence type="ECO:0000256" key="1">
    <source>
        <dbReference type="ARBA" id="ARBA00022679"/>
    </source>
</evidence>
<keyword evidence="5" id="KW-1185">Reference proteome</keyword>
<keyword evidence="1 4" id="KW-0808">Transferase</keyword>
<sequence>MGLYKFFVILAKIILRIFYRIQVQGQENALESGALVCSNHISAWDPIFISTFYPHPIKWMAKHELFENKFLAKILARLGAFPVQRDKNDLTAMKKAIRLAKKGDNVGIFPEGTRVKKRDKNLVKPGVGLLALKTQGLVSPITILGNYKIFSKMKIIIHPAIKVQDLVQDKDKGQEIYQEVALAIMDEIYKV</sequence>
<dbReference type="CDD" id="cd07989">
    <property type="entry name" value="LPLAT_AGPAT-like"/>
    <property type="match status" value="1"/>
</dbReference>
<dbReference type="SMART" id="SM00563">
    <property type="entry name" value="PlsC"/>
    <property type="match status" value="1"/>
</dbReference>
<evidence type="ECO:0000259" key="3">
    <source>
        <dbReference type="SMART" id="SM00563"/>
    </source>
</evidence>
<evidence type="ECO:0000256" key="2">
    <source>
        <dbReference type="ARBA" id="ARBA00023315"/>
    </source>
</evidence>
<accession>A0A8H2ME82</accession>
<organism evidence="4 5">
    <name type="scientific">Urinicoccus massiliensis</name>
    <dbReference type="NCBI Taxonomy" id="1723382"/>
    <lineage>
        <taxon>Bacteria</taxon>
        <taxon>Bacillati</taxon>
        <taxon>Bacillota</taxon>
        <taxon>Tissierellia</taxon>
        <taxon>Tissierellales</taxon>
        <taxon>Peptoniphilaceae</taxon>
        <taxon>Urinicoccus</taxon>
    </lineage>
</organism>
<dbReference type="RefSeq" id="WP_131748552.1">
    <property type="nucleotide sequence ID" value="NZ_CAACYI010000001.1"/>
</dbReference>
<dbReference type="PANTHER" id="PTHR10434:SF11">
    <property type="entry name" value="1-ACYL-SN-GLYCEROL-3-PHOSPHATE ACYLTRANSFERASE"/>
    <property type="match status" value="1"/>
</dbReference>
<dbReference type="InterPro" id="IPR002123">
    <property type="entry name" value="Plipid/glycerol_acylTrfase"/>
</dbReference>
<dbReference type="PANTHER" id="PTHR10434">
    <property type="entry name" value="1-ACYL-SN-GLYCEROL-3-PHOSPHATE ACYLTRANSFERASE"/>
    <property type="match status" value="1"/>
</dbReference>
<feature type="domain" description="Phospholipid/glycerol acyltransferase" evidence="3">
    <location>
        <begin position="34"/>
        <end position="146"/>
    </location>
</feature>
<gene>
    <name evidence="4" type="primary">plsC</name>
    <name evidence="4" type="ORF">NCTC13150_00586</name>
</gene>
<dbReference type="EMBL" id="CAACYI010000001">
    <property type="protein sequence ID" value="VFB16070.1"/>
    <property type="molecule type" value="Genomic_DNA"/>
</dbReference>
<evidence type="ECO:0000313" key="5">
    <source>
        <dbReference type="Proteomes" id="UP000377798"/>
    </source>
</evidence>